<keyword evidence="1" id="KW-0175">Coiled coil</keyword>
<name>U3ASI6_9VIBR</name>
<dbReference type="RefSeq" id="WP_021709962.1">
    <property type="nucleotide sequence ID" value="NZ_BAOB01000300.1"/>
</dbReference>
<evidence type="ECO:0000313" key="3">
    <source>
        <dbReference type="EMBL" id="GAD76212.1"/>
    </source>
</evidence>
<proteinExistence type="predicted"/>
<keyword evidence="2" id="KW-0812">Transmembrane</keyword>
<dbReference type="Proteomes" id="UP000016567">
    <property type="component" value="Unassembled WGS sequence"/>
</dbReference>
<evidence type="ECO:0000313" key="4">
    <source>
        <dbReference type="Proteomes" id="UP000016567"/>
    </source>
</evidence>
<dbReference type="OrthoDB" id="5869826at2"/>
<comment type="caution">
    <text evidence="3">The sequence shown here is derived from an EMBL/GenBank/DDBJ whole genome shotgun (WGS) entry which is preliminary data.</text>
</comment>
<evidence type="ECO:0000256" key="2">
    <source>
        <dbReference type="SAM" id="Phobius"/>
    </source>
</evidence>
<feature type="transmembrane region" description="Helical" evidence="2">
    <location>
        <begin position="12"/>
        <end position="32"/>
    </location>
</feature>
<keyword evidence="2" id="KW-1133">Transmembrane helix</keyword>
<sequence length="236" mass="26495">MKPNLKSIIRGAIKIVGYVAISGTTLFVYHSVIAPTTQQEIEAEFSHREQQLTVRLNERYEAFQQSQATALNTLTQKLETLQQHVDETTNTLQVLKDNVSHQAQSTEEISKQFERINELESQLSQTKTALKTLKAKQQAAKVKPVQKSAKPAVNKTSKRNHFTAPIAKVVPPFKLFDVQKRGHVTLAILGKASASSIGELSAVQEGQQYLGWRITRIYANRIEAQHRDQHTTLSLN</sequence>
<protein>
    <submittedName>
        <fullName evidence="3">Uncharacterized protein</fullName>
    </submittedName>
</protein>
<feature type="coiled-coil region" evidence="1">
    <location>
        <begin position="71"/>
        <end position="136"/>
    </location>
</feature>
<reference evidence="3 4" key="1">
    <citation type="submission" date="2013-09" db="EMBL/GenBank/DDBJ databases">
        <title>Whole genome shotgun sequence of Vibrio azureus NBRC 104587.</title>
        <authorList>
            <person name="Isaki S."/>
            <person name="Hosoyama A."/>
            <person name="Numata M."/>
            <person name="Hashimoto M."/>
            <person name="Hosoyama Y."/>
            <person name="Tsuchikane K."/>
            <person name="Noguchi M."/>
            <person name="Hirakata S."/>
            <person name="Ichikawa N."/>
            <person name="Ohji S."/>
            <person name="Yamazoe A."/>
            <person name="Fujita N."/>
        </authorList>
    </citation>
    <scope>NUCLEOTIDE SEQUENCE [LARGE SCALE GENOMIC DNA]</scope>
    <source>
        <strain evidence="3 4">NBRC 104587</strain>
    </source>
</reference>
<dbReference type="eggNOG" id="ENOG5031PNP">
    <property type="taxonomic scope" value="Bacteria"/>
</dbReference>
<accession>U3ASI6</accession>
<evidence type="ECO:0000256" key="1">
    <source>
        <dbReference type="SAM" id="Coils"/>
    </source>
</evidence>
<dbReference type="AlphaFoldDB" id="U3ASI6"/>
<keyword evidence="2" id="KW-0472">Membrane</keyword>
<gene>
    <name evidence="3" type="ORF">VAZ01S_039_00370</name>
</gene>
<organism evidence="3 4">
    <name type="scientific">Vibrio azureus NBRC 104587</name>
    <dbReference type="NCBI Taxonomy" id="1219077"/>
    <lineage>
        <taxon>Bacteria</taxon>
        <taxon>Pseudomonadati</taxon>
        <taxon>Pseudomonadota</taxon>
        <taxon>Gammaproteobacteria</taxon>
        <taxon>Vibrionales</taxon>
        <taxon>Vibrionaceae</taxon>
        <taxon>Vibrio</taxon>
    </lineage>
</organism>
<keyword evidence="4" id="KW-1185">Reference proteome</keyword>
<dbReference type="EMBL" id="BATL01000039">
    <property type="protein sequence ID" value="GAD76212.1"/>
    <property type="molecule type" value="Genomic_DNA"/>
</dbReference>
<dbReference type="STRING" id="1219077.VAZ01S_039_00370"/>